<protein>
    <submittedName>
        <fullName evidence="1">DUF2218 domain-containing protein</fullName>
    </submittedName>
</protein>
<gene>
    <name evidence="1" type="ORF">C7H09_16645</name>
</gene>
<accession>A0A2T1K565</accession>
<dbReference type="Pfam" id="PF09981">
    <property type="entry name" value="DUF2218"/>
    <property type="match status" value="1"/>
</dbReference>
<dbReference type="OrthoDB" id="9806511at2"/>
<dbReference type="AlphaFoldDB" id="A0A2T1K565"/>
<evidence type="ECO:0000313" key="2">
    <source>
        <dbReference type="Proteomes" id="UP000239866"/>
    </source>
</evidence>
<name>A0A2T1K565_9GAMM</name>
<dbReference type="EMBL" id="PXNP01000104">
    <property type="protein sequence ID" value="PSF05227.1"/>
    <property type="molecule type" value="Genomic_DNA"/>
</dbReference>
<dbReference type="Proteomes" id="UP000239866">
    <property type="component" value="Unassembled WGS sequence"/>
</dbReference>
<dbReference type="RefSeq" id="WP_106764820.1">
    <property type="nucleotide sequence ID" value="NZ_PXNP01000104.1"/>
</dbReference>
<comment type="caution">
    <text evidence="1">The sequence shown here is derived from an EMBL/GenBank/DDBJ whole genome shotgun (WGS) entry which is preliminary data.</text>
</comment>
<dbReference type="PIRSF" id="PIRSF028291">
    <property type="entry name" value="UCP028291"/>
    <property type="match status" value="1"/>
</dbReference>
<sequence length="94" mass="10527">MPVMHAEVSTVDASRLINRLCKHFRHKIDARWDETEGFLTFAMGSCKLTARDSTLEMSCQAGSEAERDQVGDIVATHLVRFAGGEVEQVTWQSE</sequence>
<proteinExistence type="predicted"/>
<dbReference type="InterPro" id="IPR014543">
    <property type="entry name" value="UCP028291"/>
</dbReference>
<evidence type="ECO:0000313" key="1">
    <source>
        <dbReference type="EMBL" id="PSF05227.1"/>
    </source>
</evidence>
<keyword evidence="2" id="KW-1185">Reference proteome</keyword>
<reference evidence="1 2" key="1">
    <citation type="submission" date="2018-03" db="EMBL/GenBank/DDBJ databases">
        <title>Marinobacter brunus sp. nov., a marine bacterium of Gamma-proteobacteria isolated from the surface seawater of the South China Sea.</title>
        <authorList>
            <person name="Cheng H."/>
            <person name="Wu Y.-H."/>
            <person name="Xamxidin M."/>
            <person name="Xu X.-W."/>
        </authorList>
    </citation>
    <scope>NUCLEOTIDE SEQUENCE [LARGE SCALE GENOMIC DNA]</scope>
    <source>
        <strain evidence="1 2">NH169-3</strain>
    </source>
</reference>
<dbReference type="Gene3D" id="3.30.310.50">
    <property type="entry name" value="Alpha-D-phosphohexomutase, C-terminal domain"/>
    <property type="match status" value="1"/>
</dbReference>
<organism evidence="1 2">
    <name type="scientific">Marinobacter fuscus</name>
    <dbReference type="NCBI Taxonomy" id="2109942"/>
    <lineage>
        <taxon>Bacteria</taxon>
        <taxon>Pseudomonadati</taxon>
        <taxon>Pseudomonadota</taxon>
        <taxon>Gammaproteobacteria</taxon>
        <taxon>Pseudomonadales</taxon>
        <taxon>Marinobacteraceae</taxon>
        <taxon>Marinobacter</taxon>
    </lineage>
</organism>